<keyword evidence="1" id="KW-0472">Membrane</keyword>
<proteinExistence type="predicted"/>
<name>A0A8S5RV67_9CAUD</name>
<keyword evidence="1" id="KW-0812">Transmembrane</keyword>
<dbReference type="EMBL" id="BK032497">
    <property type="protein sequence ID" value="DAF42670.1"/>
    <property type="molecule type" value="Genomic_DNA"/>
</dbReference>
<keyword evidence="1" id="KW-1133">Transmembrane helix</keyword>
<feature type="transmembrane region" description="Helical" evidence="1">
    <location>
        <begin position="138"/>
        <end position="155"/>
    </location>
</feature>
<organism evidence="2">
    <name type="scientific">Siphoviridae sp. ctHip2</name>
    <dbReference type="NCBI Taxonomy" id="2827830"/>
    <lineage>
        <taxon>Viruses</taxon>
        <taxon>Duplodnaviria</taxon>
        <taxon>Heunggongvirae</taxon>
        <taxon>Uroviricota</taxon>
        <taxon>Caudoviricetes</taxon>
    </lineage>
</organism>
<reference evidence="2" key="1">
    <citation type="journal article" date="2021" name="Proc. Natl. Acad. Sci. U.S.A.">
        <title>A Catalog of Tens of Thousands of Viruses from Human Metagenomes Reveals Hidden Associations with Chronic Diseases.</title>
        <authorList>
            <person name="Tisza M.J."/>
            <person name="Buck C.B."/>
        </authorList>
    </citation>
    <scope>NUCLEOTIDE SEQUENCE</scope>
    <source>
        <strain evidence="2">CtHip2</strain>
    </source>
</reference>
<sequence>MTDKVIKLKTDDELVLEESNDSILEKALDYAVVEQKDENILAYSVSGLYTNEKNEKYNSPRKLNQNPPQLNIKDSNGNEVTFNLTKEYTNSLMKTLSEVNRAYHGYKYVSDKDLKKVSFKERIKNIFGYMKKHPIKSVIGLLFILLVIFVLAIGTKI</sequence>
<evidence type="ECO:0000256" key="1">
    <source>
        <dbReference type="SAM" id="Phobius"/>
    </source>
</evidence>
<accession>A0A8S5RV67</accession>
<protein>
    <submittedName>
        <fullName evidence="2">Uncharacterized protein</fullName>
    </submittedName>
</protein>
<evidence type="ECO:0000313" key="2">
    <source>
        <dbReference type="EMBL" id="DAF42670.1"/>
    </source>
</evidence>